<keyword evidence="2" id="KW-1185">Reference proteome</keyword>
<dbReference type="EMBL" id="LN891042">
    <property type="protein sequence ID" value="CUS10643.1"/>
    <property type="molecule type" value="Genomic_DNA"/>
</dbReference>
<proteinExistence type="predicted"/>
<sequence>MQHLLEEAPILMMIPGEVQDPRRNTSTATKKDYIHIRFPHYLVGVLYAGIICSSNGPTLLPTLDGGKAGSDASTRAIGIERMGINFRGWAYLINPTVMTSTSPCVNA</sequence>
<reference evidence="1" key="1">
    <citation type="submission" date="2015-10" db="EMBL/GenBank/DDBJ databases">
        <authorList>
            <person name="Regsiter A."/>
            <person name="william w."/>
        </authorList>
    </citation>
    <scope>NUCLEOTIDE SEQUENCE</scope>
    <source>
        <strain evidence="1">Montdore</strain>
    </source>
</reference>
<evidence type="ECO:0000313" key="1">
    <source>
        <dbReference type="EMBL" id="CUS10643.1"/>
    </source>
</evidence>
<dbReference type="AlphaFoldDB" id="A0A292PVY5"/>
<name>A0A292PVY5_9PEZI</name>
<accession>A0A292PVY5</accession>
<organism evidence="1 2">
    <name type="scientific">Tuber aestivum</name>
    <name type="common">summer truffle</name>
    <dbReference type="NCBI Taxonomy" id="59557"/>
    <lineage>
        <taxon>Eukaryota</taxon>
        <taxon>Fungi</taxon>
        <taxon>Dikarya</taxon>
        <taxon>Ascomycota</taxon>
        <taxon>Pezizomycotina</taxon>
        <taxon>Pezizomycetes</taxon>
        <taxon>Pezizales</taxon>
        <taxon>Tuberaceae</taxon>
        <taxon>Tuber</taxon>
    </lineage>
</organism>
<evidence type="ECO:0000313" key="2">
    <source>
        <dbReference type="Proteomes" id="UP001412239"/>
    </source>
</evidence>
<dbReference type="Proteomes" id="UP001412239">
    <property type="component" value="Unassembled WGS sequence"/>
</dbReference>
<gene>
    <name evidence="1" type="ORF">GSTUAT00005259001</name>
</gene>
<protein>
    <submittedName>
        <fullName evidence="1">Uncharacterized protein</fullName>
    </submittedName>
</protein>